<evidence type="ECO:0000313" key="3">
    <source>
        <dbReference type="Proteomes" id="UP001209540"/>
    </source>
</evidence>
<name>A0AAD5JSL6_9FUNG</name>
<dbReference type="AlphaFoldDB" id="A0AAD5JSL6"/>
<comment type="caution">
    <text evidence="2">The sequence shown here is derived from an EMBL/GenBank/DDBJ whole genome shotgun (WGS) entry which is preliminary data.</text>
</comment>
<feature type="chain" id="PRO_5042149755" evidence="1">
    <location>
        <begin position="25"/>
        <end position="116"/>
    </location>
</feature>
<protein>
    <submittedName>
        <fullName evidence="2">Uncharacterized protein</fullName>
    </submittedName>
</protein>
<dbReference type="Proteomes" id="UP001209540">
    <property type="component" value="Unassembled WGS sequence"/>
</dbReference>
<feature type="signal peptide" evidence="1">
    <location>
        <begin position="1"/>
        <end position="24"/>
    </location>
</feature>
<evidence type="ECO:0000256" key="1">
    <source>
        <dbReference type="SAM" id="SignalP"/>
    </source>
</evidence>
<reference evidence="2" key="1">
    <citation type="journal article" date="2022" name="IScience">
        <title>Evolution of zygomycete secretomes and the origins of terrestrial fungal ecologies.</title>
        <authorList>
            <person name="Chang Y."/>
            <person name="Wang Y."/>
            <person name="Mondo S."/>
            <person name="Ahrendt S."/>
            <person name="Andreopoulos W."/>
            <person name="Barry K."/>
            <person name="Beard J."/>
            <person name="Benny G.L."/>
            <person name="Blankenship S."/>
            <person name="Bonito G."/>
            <person name="Cuomo C."/>
            <person name="Desiro A."/>
            <person name="Gervers K.A."/>
            <person name="Hundley H."/>
            <person name="Kuo A."/>
            <person name="LaButti K."/>
            <person name="Lang B.F."/>
            <person name="Lipzen A."/>
            <person name="O'Donnell K."/>
            <person name="Pangilinan J."/>
            <person name="Reynolds N."/>
            <person name="Sandor L."/>
            <person name="Smith M.E."/>
            <person name="Tsang A."/>
            <person name="Grigoriev I.V."/>
            <person name="Stajich J.E."/>
            <person name="Spatafora J.W."/>
        </authorList>
    </citation>
    <scope>NUCLEOTIDE SEQUENCE</scope>
    <source>
        <strain evidence="2">RSA 2281</strain>
    </source>
</reference>
<keyword evidence="3" id="KW-1185">Reference proteome</keyword>
<proteinExistence type="predicted"/>
<dbReference type="EMBL" id="JAIXMP010000028">
    <property type="protein sequence ID" value="KAI9252397.1"/>
    <property type="molecule type" value="Genomic_DNA"/>
</dbReference>
<accession>A0AAD5JSL6</accession>
<sequence length="116" mass="13204">MCQPISFFFFLLLLLNNNNNLSLSLPPIIKVDLKNENKNGEKHRRGKEMLISITLLPQHFIPSKRVIFRDKDNLNPVSVGKLSGNQLKKVSYIKPNNVGEEMNISSFGGKEEQHNS</sequence>
<organism evidence="2 3">
    <name type="scientific">Phascolomyces articulosus</name>
    <dbReference type="NCBI Taxonomy" id="60185"/>
    <lineage>
        <taxon>Eukaryota</taxon>
        <taxon>Fungi</taxon>
        <taxon>Fungi incertae sedis</taxon>
        <taxon>Mucoromycota</taxon>
        <taxon>Mucoromycotina</taxon>
        <taxon>Mucoromycetes</taxon>
        <taxon>Mucorales</taxon>
        <taxon>Lichtheimiaceae</taxon>
        <taxon>Phascolomyces</taxon>
    </lineage>
</organism>
<reference evidence="2" key="2">
    <citation type="submission" date="2023-02" db="EMBL/GenBank/DDBJ databases">
        <authorList>
            <consortium name="DOE Joint Genome Institute"/>
            <person name="Mondo S.J."/>
            <person name="Chang Y."/>
            <person name="Wang Y."/>
            <person name="Ahrendt S."/>
            <person name="Andreopoulos W."/>
            <person name="Barry K."/>
            <person name="Beard J."/>
            <person name="Benny G.L."/>
            <person name="Blankenship S."/>
            <person name="Bonito G."/>
            <person name="Cuomo C."/>
            <person name="Desiro A."/>
            <person name="Gervers K.A."/>
            <person name="Hundley H."/>
            <person name="Kuo A."/>
            <person name="LaButti K."/>
            <person name="Lang B.F."/>
            <person name="Lipzen A."/>
            <person name="O'Donnell K."/>
            <person name="Pangilinan J."/>
            <person name="Reynolds N."/>
            <person name="Sandor L."/>
            <person name="Smith M.W."/>
            <person name="Tsang A."/>
            <person name="Grigoriev I.V."/>
            <person name="Stajich J.E."/>
            <person name="Spatafora J.W."/>
        </authorList>
    </citation>
    <scope>NUCLEOTIDE SEQUENCE</scope>
    <source>
        <strain evidence="2">RSA 2281</strain>
    </source>
</reference>
<evidence type="ECO:0000313" key="2">
    <source>
        <dbReference type="EMBL" id="KAI9252397.1"/>
    </source>
</evidence>
<gene>
    <name evidence="2" type="ORF">BDA99DRAFT_520992</name>
</gene>
<keyword evidence="1" id="KW-0732">Signal</keyword>